<comment type="subcellular location">
    <subcellularLocation>
        <location evidence="1">Membrane</location>
        <topology evidence="1">Multi-pass membrane protein</topology>
    </subcellularLocation>
</comment>
<feature type="transmembrane region" description="Helical" evidence="6">
    <location>
        <begin position="753"/>
        <end position="774"/>
    </location>
</feature>
<keyword evidence="2 6" id="KW-0812">Transmembrane</keyword>
<evidence type="ECO:0000256" key="1">
    <source>
        <dbReference type="ARBA" id="ARBA00004141"/>
    </source>
</evidence>
<dbReference type="PROSITE" id="PS50261">
    <property type="entry name" value="G_PROTEIN_RECEP_F2_4"/>
    <property type="match status" value="1"/>
</dbReference>
<dbReference type="Gene3D" id="1.20.1070.10">
    <property type="entry name" value="Rhodopsin 7-helix transmembrane proteins"/>
    <property type="match status" value="1"/>
</dbReference>
<dbReference type="InterPro" id="IPR046338">
    <property type="entry name" value="GAIN_dom_sf"/>
</dbReference>
<accession>A0A7M7NSK1</accession>
<evidence type="ECO:0000256" key="6">
    <source>
        <dbReference type="SAM" id="Phobius"/>
    </source>
</evidence>
<evidence type="ECO:0000256" key="7">
    <source>
        <dbReference type="SAM" id="SignalP"/>
    </source>
</evidence>
<dbReference type="InterPro" id="IPR053066">
    <property type="entry name" value="ADGR_G7"/>
</dbReference>
<reference evidence="9" key="2">
    <citation type="submission" date="2021-01" db="UniProtKB">
        <authorList>
            <consortium name="EnsemblMetazoa"/>
        </authorList>
    </citation>
    <scope>IDENTIFICATION</scope>
</reference>
<reference evidence="10" key="1">
    <citation type="submission" date="2015-02" db="EMBL/GenBank/DDBJ databases">
        <title>Genome sequencing for Strongylocentrotus purpuratus.</title>
        <authorList>
            <person name="Murali S."/>
            <person name="Liu Y."/>
            <person name="Vee V."/>
            <person name="English A."/>
            <person name="Wang M."/>
            <person name="Skinner E."/>
            <person name="Han Y."/>
            <person name="Muzny D.M."/>
            <person name="Worley K.C."/>
            <person name="Gibbs R.A."/>
        </authorList>
    </citation>
    <scope>NUCLEOTIDE SEQUENCE</scope>
</reference>
<dbReference type="PANTHER" id="PTHR47767">
    <property type="entry name" value="ADHESION G PROTEIN-COUPLED RECEPTOR G7"/>
    <property type="match status" value="1"/>
</dbReference>
<dbReference type="EnsemblMetazoa" id="XM_030984230">
    <property type="protein sequence ID" value="XP_030840090"/>
    <property type="gene ID" value="LOC100891988"/>
</dbReference>
<organism evidence="9 10">
    <name type="scientific">Strongylocentrotus purpuratus</name>
    <name type="common">Purple sea urchin</name>
    <dbReference type="NCBI Taxonomy" id="7668"/>
    <lineage>
        <taxon>Eukaryota</taxon>
        <taxon>Metazoa</taxon>
        <taxon>Echinodermata</taxon>
        <taxon>Eleutherozoa</taxon>
        <taxon>Echinozoa</taxon>
        <taxon>Echinoidea</taxon>
        <taxon>Euechinoidea</taxon>
        <taxon>Echinacea</taxon>
        <taxon>Camarodonta</taxon>
        <taxon>Echinidea</taxon>
        <taxon>Strongylocentrotidae</taxon>
        <taxon>Strongylocentrotus</taxon>
    </lineage>
</organism>
<evidence type="ECO:0000256" key="4">
    <source>
        <dbReference type="ARBA" id="ARBA00023136"/>
    </source>
</evidence>
<name>A0A7M7NSK1_STRPU</name>
<dbReference type="Gene3D" id="2.60.220.50">
    <property type="match status" value="1"/>
</dbReference>
<feature type="transmembrane region" description="Helical" evidence="6">
    <location>
        <begin position="618"/>
        <end position="643"/>
    </location>
</feature>
<feature type="transmembrane region" description="Helical" evidence="6">
    <location>
        <begin position="554"/>
        <end position="577"/>
    </location>
</feature>
<feature type="domain" description="G-protein coupled receptors family 2 profile 2" evidence="8">
    <location>
        <begin position="552"/>
        <end position="800"/>
    </location>
</feature>
<evidence type="ECO:0000256" key="2">
    <source>
        <dbReference type="ARBA" id="ARBA00022692"/>
    </source>
</evidence>
<dbReference type="GeneID" id="100891988"/>
<dbReference type="SUPFAM" id="SSF81321">
    <property type="entry name" value="Family A G protein-coupled receptor-like"/>
    <property type="match status" value="1"/>
</dbReference>
<dbReference type="OrthoDB" id="10046334at2759"/>
<protein>
    <recommendedName>
        <fullName evidence="8">G-protein coupled receptors family 2 profile 2 domain-containing protein</fullName>
    </recommendedName>
</protein>
<dbReference type="AlphaFoldDB" id="A0A7M7NSK1"/>
<evidence type="ECO:0000313" key="9">
    <source>
        <dbReference type="EnsemblMetazoa" id="XP_030840090"/>
    </source>
</evidence>
<dbReference type="RefSeq" id="XP_030840090.1">
    <property type="nucleotide sequence ID" value="XM_030984230.1"/>
</dbReference>
<keyword evidence="3 6" id="KW-1133">Transmembrane helix</keyword>
<dbReference type="KEGG" id="spu:100891988"/>
<dbReference type="InterPro" id="IPR000832">
    <property type="entry name" value="GPCR_2_secretin-like"/>
</dbReference>
<dbReference type="GO" id="GO:0007166">
    <property type="term" value="P:cell surface receptor signaling pathway"/>
    <property type="evidence" value="ECO:0007669"/>
    <property type="project" value="InterPro"/>
</dbReference>
<evidence type="ECO:0000259" key="8">
    <source>
        <dbReference type="PROSITE" id="PS50261"/>
    </source>
</evidence>
<dbReference type="InterPro" id="IPR017981">
    <property type="entry name" value="GPCR_2-like_7TM"/>
</dbReference>
<dbReference type="Pfam" id="PF01825">
    <property type="entry name" value="GPS"/>
    <property type="match status" value="1"/>
</dbReference>
<feature type="transmembrane region" description="Helical" evidence="6">
    <location>
        <begin position="655"/>
        <end position="677"/>
    </location>
</feature>
<dbReference type="Proteomes" id="UP000007110">
    <property type="component" value="Unassembled WGS sequence"/>
</dbReference>
<keyword evidence="10" id="KW-1185">Reference proteome</keyword>
<feature type="transmembrane region" description="Helical" evidence="6">
    <location>
        <begin position="697"/>
        <end position="719"/>
    </location>
</feature>
<dbReference type="GO" id="GO:0004930">
    <property type="term" value="F:G protein-coupled receptor activity"/>
    <property type="evidence" value="ECO:0007669"/>
    <property type="project" value="InterPro"/>
</dbReference>
<dbReference type="OMA" id="TPTQRCF"/>
<evidence type="ECO:0000256" key="5">
    <source>
        <dbReference type="SAM" id="MobiDB-lite"/>
    </source>
</evidence>
<feature type="region of interest" description="Disordered" evidence="5">
    <location>
        <begin position="873"/>
        <end position="892"/>
    </location>
</feature>
<evidence type="ECO:0000313" key="10">
    <source>
        <dbReference type="Proteomes" id="UP000007110"/>
    </source>
</evidence>
<proteinExistence type="predicted"/>
<feature type="transmembrane region" description="Helical" evidence="6">
    <location>
        <begin position="589"/>
        <end position="606"/>
    </location>
</feature>
<dbReference type="PANTHER" id="PTHR47767:SF1">
    <property type="entry name" value="ADHESION G PROTEIN-COUPLED RECEPTOR G7"/>
    <property type="match status" value="1"/>
</dbReference>
<dbReference type="InterPro" id="IPR000203">
    <property type="entry name" value="GPS"/>
</dbReference>
<dbReference type="InParanoid" id="A0A7M7NSK1"/>
<dbReference type="Pfam" id="PF00002">
    <property type="entry name" value="7tm_2"/>
    <property type="match status" value="1"/>
</dbReference>
<sequence length="948" mass="103681">MNWIKILGLLIHLNCLLFLPLSVHSLDTACAHVTDKNTTVTVTQIRYNHKFYTRIALASKYEYQSSLEDASTSLYRTTAIDVKDEIESRFVTTSGDSPTLYDVVVVRFTSIASSPSFSTSNLPADITLLADIIISTSNDEVGVDNLETTLLLAAMLADTSRLFYVITTPSTVDVCLREVIHTSQGLLTWHVTEVGINQGTTEKCPVGFERAGELSVSVRTCSRDAAGHAAWAQFTCTDCGSVTQEGGLLELGEQITKRGENDPNLIIIRNAIDLLRDTDEITSVSILAVAEILEALARTGNVSTEVLQEVTTLLSLALAVDTSIIIEAETLYFSSSRINSALVTILSITHFSDRLNVTTTSANVNLGIRRLVEGTIDFSWYGLSVESDQLNSGSGSSLNFYDNQLLAYDEDLTASVHFQFGDLPTPGQADVRLTYVMYPMDKLFQPVITPTSESGNQGGADGWVMSLHLAGVGGQIRSTVTTTSRPIIQTVELPVCGTWNATMNGGHGDWIQDGCQLAEILDGDLVVCQCETRGTFALIKGVIAEPLVYPRLNALVFVGIIVAFLGALLSFLVLICIKKLRKRQLYRMEAALCLPVAIFYLAFAAGQSAPSSTTGCTVVAGILHCFILICTCSTVAITAKFYDTSRRKAVASKRFALYTLAAAWGAPTVIVCVTVASTQIVYKNSAPQCFLNRSNPYPLIFALVLPMVACLIGVFVIIIQTERNIRKPDTTVSQEGARKPWAWLTSGCMIRMMFIFIMCYATWFLLFFVVYNLVPILQNLFGVFAILQGLAFPVVLCILDEEVKLATMAVFGKGKKSSTSRSFKPYFSASHWHPNPDIVPVDAPKQFLDNTQRNSTLTRQNFDPTVIPLSDTEQRRMGKGKGRVNTAAEQSGEQIEMTSLRTVETRDYSAYEEPIGSLTPSPIIGKDRNEKANGHANRFAVEAEIELS</sequence>
<evidence type="ECO:0000256" key="3">
    <source>
        <dbReference type="ARBA" id="ARBA00022989"/>
    </source>
</evidence>
<feature type="chain" id="PRO_5029596330" description="G-protein coupled receptors family 2 profile 2 domain-containing protein" evidence="7">
    <location>
        <begin position="26"/>
        <end position="948"/>
    </location>
</feature>
<feature type="signal peptide" evidence="7">
    <location>
        <begin position="1"/>
        <end position="25"/>
    </location>
</feature>
<dbReference type="GO" id="GO:0016020">
    <property type="term" value="C:membrane"/>
    <property type="evidence" value="ECO:0007669"/>
    <property type="project" value="UniProtKB-SubCell"/>
</dbReference>
<keyword evidence="7" id="KW-0732">Signal</keyword>
<keyword evidence="4 6" id="KW-0472">Membrane</keyword>
<feature type="transmembrane region" description="Helical" evidence="6">
    <location>
        <begin position="780"/>
        <end position="799"/>
    </location>
</feature>